<keyword evidence="3" id="KW-1015">Disulfide bond</keyword>
<evidence type="ECO:0000259" key="7">
    <source>
        <dbReference type="PROSITE" id="PS50026"/>
    </source>
</evidence>
<protein>
    <recommendedName>
        <fullName evidence="7">EGF-like domain-containing protein</fullName>
    </recommendedName>
</protein>
<dbReference type="CDD" id="cd00054">
    <property type="entry name" value="EGF_CA"/>
    <property type="match status" value="2"/>
</dbReference>
<dbReference type="Pfam" id="PF01391">
    <property type="entry name" value="Collagen"/>
    <property type="match status" value="2"/>
</dbReference>
<evidence type="ECO:0000256" key="5">
    <source>
        <dbReference type="SAM" id="MobiDB-lite"/>
    </source>
</evidence>
<keyword evidence="6" id="KW-0812">Transmembrane</keyword>
<dbReference type="EMBL" id="JAODUO010000731">
    <property type="protein sequence ID" value="KAK2175428.1"/>
    <property type="molecule type" value="Genomic_DNA"/>
</dbReference>
<evidence type="ECO:0000313" key="8">
    <source>
        <dbReference type="EMBL" id="KAK2175428.1"/>
    </source>
</evidence>
<dbReference type="PROSITE" id="PS00010">
    <property type="entry name" value="ASX_HYDROXYL"/>
    <property type="match status" value="2"/>
</dbReference>
<dbReference type="SMART" id="SM00181">
    <property type="entry name" value="EGF"/>
    <property type="match status" value="2"/>
</dbReference>
<evidence type="ECO:0000256" key="6">
    <source>
        <dbReference type="SAM" id="Phobius"/>
    </source>
</evidence>
<gene>
    <name evidence="8" type="ORF">NP493_733g00024</name>
</gene>
<keyword evidence="6" id="KW-1133">Transmembrane helix</keyword>
<dbReference type="InterPro" id="IPR001881">
    <property type="entry name" value="EGF-like_Ca-bd_dom"/>
</dbReference>
<dbReference type="PROSITE" id="PS50026">
    <property type="entry name" value="EGF_3"/>
    <property type="match status" value="2"/>
</dbReference>
<dbReference type="PANTHER" id="PTHR24023">
    <property type="entry name" value="COLLAGEN ALPHA"/>
    <property type="match status" value="1"/>
</dbReference>
<evidence type="ECO:0000256" key="1">
    <source>
        <dbReference type="ARBA" id="ARBA00022536"/>
    </source>
</evidence>
<accession>A0AAD9KPS7</accession>
<feature type="compositionally biased region" description="Pro residues" evidence="5">
    <location>
        <begin position="167"/>
        <end position="178"/>
    </location>
</feature>
<feature type="compositionally biased region" description="Low complexity" evidence="5">
    <location>
        <begin position="179"/>
        <end position="200"/>
    </location>
</feature>
<dbReference type="InterPro" id="IPR049883">
    <property type="entry name" value="NOTCH1_EGF-like"/>
</dbReference>
<dbReference type="SMART" id="SM00179">
    <property type="entry name" value="EGF_CA"/>
    <property type="match status" value="2"/>
</dbReference>
<keyword evidence="1 4" id="KW-0245">EGF-like domain</keyword>
<dbReference type="Gene3D" id="2.10.25.10">
    <property type="entry name" value="Laminin"/>
    <property type="match status" value="2"/>
</dbReference>
<evidence type="ECO:0000256" key="4">
    <source>
        <dbReference type="PROSITE-ProRule" id="PRU00076"/>
    </source>
</evidence>
<dbReference type="GO" id="GO:0031012">
    <property type="term" value="C:extracellular matrix"/>
    <property type="evidence" value="ECO:0007669"/>
    <property type="project" value="TreeGrafter"/>
</dbReference>
<feature type="transmembrane region" description="Helical" evidence="6">
    <location>
        <begin position="463"/>
        <end position="486"/>
    </location>
</feature>
<dbReference type="FunFam" id="2.10.25.10:FF:000240">
    <property type="entry name" value="Vitamin K-dependent protein S"/>
    <property type="match status" value="1"/>
</dbReference>
<sequence>MRDVKFKHGKVTAFHAYFNETPTIFCFEIWRPVGDLPDDANEHTRSMTLKGERCVDSGLSGNLTVNLTTSEQIPVETGDRLGFIQRGNQTLPISVSFTPHATTRIYYRQLTDVDLQPKLGESITFNHISTPFNFSISVTYAEDDMIPDDEVTLVQGYTGPQGHTGPTGPPGLPGPPGHTGPRGPLGLDGDPGPSGPTGATGIQGLRGATGAIGKQGATGVMGATGETGLKGDLGPTGYTGETGPPGGRGTMGATGPFGQTGKTGFTGATGSEGPEGMTGVSGATGNTGFNGPRGFQGEKGPKGVSGVKGPTGATGPRGEAYKDVDECAGKNHGCADICVNDIGSYHCACRTGFRLKTDKIHCEDIDECIKENGGCQMTCTNLIGSYACICPHQLKLSLNGKTCEDKHECEVNNGGCDKNELCIDSYGGHYCVTKEAAVVSAAITDETSLLTDDLLNRNVMLGLLIWLVVLSVIILSLLTCLCVSACRGTRDRKLIRKYTTDSMRSVSRYDDRICY</sequence>
<evidence type="ECO:0000256" key="2">
    <source>
        <dbReference type="ARBA" id="ARBA00022737"/>
    </source>
</evidence>
<dbReference type="GO" id="GO:0005615">
    <property type="term" value="C:extracellular space"/>
    <property type="evidence" value="ECO:0007669"/>
    <property type="project" value="TreeGrafter"/>
</dbReference>
<proteinExistence type="predicted"/>
<name>A0AAD9KPS7_RIDPI</name>
<dbReference type="Proteomes" id="UP001209878">
    <property type="component" value="Unassembled WGS sequence"/>
</dbReference>
<feature type="compositionally biased region" description="Low complexity" evidence="5">
    <location>
        <begin position="302"/>
        <end position="311"/>
    </location>
</feature>
<feature type="domain" description="EGF-like" evidence="7">
    <location>
        <begin position="323"/>
        <end position="363"/>
    </location>
</feature>
<dbReference type="PROSITE" id="PS01186">
    <property type="entry name" value="EGF_2"/>
    <property type="match status" value="1"/>
</dbReference>
<dbReference type="PANTHER" id="PTHR24023:SF1082">
    <property type="entry name" value="COLLAGEN TRIPLE HELIX REPEAT"/>
    <property type="match status" value="1"/>
</dbReference>
<keyword evidence="9" id="KW-1185">Reference proteome</keyword>
<dbReference type="InterPro" id="IPR000152">
    <property type="entry name" value="EGF-type_Asp/Asn_hydroxyl_site"/>
</dbReference>
<dbReference type="GO" id="GO:0005509">
    <property type="term" value="F:calcium ion binding"/>
    <property type="evidence" value="ECO:0007669"/>
    <property type="project" value="InterPro"/>
</dbReference>
<feature type="region of interest" description="Disordered" evidence="5">
    <location>
        <begin position="226"/>
        <end position="248"/>
    </location>
</feature>
<comment type="caution">
    <text evidence="8">The sequence shown here is derived from an EMBL/GenBank/DDBJ whole genome shotgun (WGS) entry which is preliminary data.</text>
</comment>
<dbReference type="InterPro" id="IPR008160">
    <property type="entry name" value="Collagen"/>
</dbReference>
<keyword evidence="6" id="KW-0472">Membrane</keyword>
<dbReference type="SUPFAM" id="SSF57196">
    <property type="entry name" value="EGF/Laminin"/>
    <property type="match status" value="2"/>
</dbReference>
<evidence type="ECO:0000256" key="3">
    <source>
        <dbReference type="ARBA" id="ARBA00023157"/>
    </source>
</evidence>
<reference evidence="8" key="1">
    <citation type="journal article" date="2023" name="Mol. Biol. Evol.">
        <title>Third-Generation Sequencing Reveals the Adaptive Role of the Epigenome in Three Deep-Sea Polychaetes.</title>
        <authorList>
            <person name="Perez M."/>
            <person name="Aroh O."/>
            <person name="Sun Y."/>
            <person name="Lan Y."/>
            <person name="Juniper S.K."/>
            <person name="Young C.R."/>
            <person name="Angers B."/>
            <person name="Qian P.Y."/>
        </authorList>
    </citation>
    <scope>NUCLEOTIDE SEQUENCE</scope>
    <source>
        <strain evidence="8">R07B-5</strain>
    </source>
</reference>
<feature type="region of interest" description="Disordered" evidence="5">
    <location>
        <begin position="154"/>
        <end position="206"/>
    </location>
</feature>
<evidence type="ECO:0000313" key="9">
    <source>
        <dbReference type="Proteomes" id="UP001209878"/>
    </source>
</evidence>
<dbReference type="InterPro" id="IPR018097">
    <property type="entry name" value="EGF_Ca-bd_CS"/>
</dbReference>
<feature type="domain" description="EGF-like" evidence="7">
    <location>
        <begin position="364"/>
        <end position="404"/>
    </location>
</feature>
<dbReference type="AlphaFoldDB" id="A0AAD9KPS7"/>
<comment type="caution">
    <text evidence="4">Lacks conserved residue(s) required for the propagation of feature annotation.</text>
</comment>
<keyword evidence="2" id="KW-0677">Repeat</keyword>
<dbReference type="InterPro" id="IPR050149">
    <property type="entry name" value="Collagen_superfamily"/>
</dbReference>
<dbReference type="Pfam" id="PF07645">
    <property type="entry name" value="EGF_CA"/>
    <property type="match status" value="2"/>
</dbReference>
<feature type="compositionally biased region" description="Low complexity" evidence="5">
    <location>
        <begin position="155"/>
        <end position="166"/>
    </location>
</feature>
<feature type="region of interest" description="Disordered" evidence="5">
    <location>
        <begin position="294"/>
        <end position="318"/>
    </location>
</feature>
<dbReference type="PROSITE" id="PS01187">
    <property type="entry name" value="EGF_CA"/>
    <property type="match status" value="1"/>
</dbReference>
<organism evidence="8 9">
    <name type="scientific">Ridgeia piscesae</name>
    <name type="common">Tubeworm</name>
    <dbReference type="NCBI Taxonomy" id="27915"/>
    <lineage>
        <taxon>Eukaryota</taxon>
        <taxon>Metazoa</taxon>
        <taxon>Spiralia</taxon>
        <taxon>Lophotrochozoa</taxon>
        <taxon>Annelida</taxon>
        <taxon>Polychaeta</taxon>
        <taxon>Sedentaria</taxon>
        <taxon>Canalipalpata</taxon>
        <taxon>Sabellida</taxon>
        <taxon>Siboglinidae</taxon>
        <taxon>Ridgeia</taxon>
    </lineage>
</organism>
<dbReference type="InterPro" id="IPR000742">
    <property type="entry name" value="EGF"/>
</dbReference>